<organism evidence="3 4">
    <name type="scientific">Candidatus Taylorbacteria bacterium RIFOXYD2_FULL_36_9</name>
    <dbReference type="NCBI Taxonomy" id="1802338"/>
    <lineage>
        <taxon>Bacteria</taxon>
        <taxon>Candidatus Tayloriibacteriota</taxon>
    </lineage>
</organism>
<keyword evidence="2" id="KW-0812">Transmembrane</keyword>
<accession>A0A1G2PDV8</accession>
<dbReference type="AlphaFoldDB" id="A0A1G2PDV8"/>
<evidence type="ECO:0000313" key="4">
    <source>
        <dbReference type="Proteomes" id="UP000176965"/>
    </source>
</evidence>
<dbReference type="STRING" id="1802338.A2541_00200"/>
<keyword evidence="2" id="KW-0472">Membrane</keyword>
<reference evidence="3 4" key="1">
    <citation type="journal article" date="2016" name="Nat. Commun.">
        <title>Thousands of microbial genomes shed light on interconnected biogeochemical processes in an aquifer system.</title>
        <authorList>
            <person name="Anantharaman K."/>
            <person name="Brown C.T."/>
            <person name="Hug L.A."/>
            <person name="Sharon I."/>
            <person name="Castelle C.J."/>
            <person name="Probst A.J."/>
            <person name="Thomas B.C."/>
            <person name="Singh A."/>
            <person name="Wilkins M.J."/>
            <person name="Karaoz U."/>
            <person name="Brodie E.L."/>
            <person name="Williams K.H."/>
            <person name="Hubbard S.S."/>
            <person name="Banfield J.F."/>
        </authorList>
    </citation>
    <scope>NUCLEOTIDE SEQUENCE [LARGE SCALE GENOMIC DNA]</scope>
</reference>
<dbReference type="Proteomes" id="UP000176965">
    <property type="component" value="Unassembled WGS sequence"/>
</dbReference>
<dbReference type="EMBL" id="MHSQ01000028">
    <property type="protein sequence ID" value="OHA46514.1"/>
    <property type="molecule type" value="Genomic_DNA"/>
</dbReference>
<comment type="caution">
    <text evidence="3">The sequence shown here is derived from an EMBL/GenBank/DDBJ whole genome shotgun (WGS) entry which is preliminary data.</text>
</comment>
<evidence type="ECO:0000313" key="3">
    <source>
        <dbReference type="EMBL" id="OHA46514.1"/>
    </source>
</evidence>
<feature type="transmembrane region" description="Helical" evidence="2">
    <location>
        <begin position="12"/>
        <end position="29"/>
    </location>
</feature>
<evidence type="ECO:0000256" key="1">
    <source>
        <dbReference type="SAM" id="MobiDB-lite"/>
    </source>
</evidence>
<sequence length="142" mass="16795">MGKEETMNFLKWFLIAVAIIVFAVFLFFGKTIDKKCQEKNTIKIVQPVEQPPPPVKTQEDSGQEEELKKKIAEIEGRLTQVQDCGNGWWCFPFQGEEYYQTESRFLLDHPDLKLVYKEEIWKGRINRKASTLTFFKEKEKRE</sequence>
<evidence type="ECO:0000256" key="2">
    <source>
        <dbReference type="SAM" id="Phobius"/>
    </source>
</evidence>
<feature type="region of interest" description="Disordered" evidence="1">
    <location>
        <begin position="47"/>
        <end position="66"/>
    </location>
</feature>
<gene>
    <name evidence="3" type="ORF">A2541_00200</name>
</gene>
<proteinExistence type="predicted"/>
<name>A0A1G2PDV8_9BACT</name>
<keyword evidence="2" id="KW-1133">Transmembrane helix</keyword>
<protein>
    <submittedName>
        <fullName evidence="3">Uncharacterized protein</fullName>
    </submittedName>
</protein>